<proteinExistence type="predicted"/>
<evidence type="ECO:0000313" key="2">
    <source>
        <dbReference type="EMBL" id="KAJ2904831.1"/>
    </source>
</evidence>
<name>A0AAD5WUB5_9PEZI</name>
<dbReference type="AlphaFoldDB" id="A0AAD5WUB5"/>
<accession>A0AAD5WUB5</accession>
<comment type="caution">
    <text evidence="2">The sequence shown here is derived from an EMBL/GenBank/DDBJ whole genome shotgun (WGS) entry which is preliminary data.</text>
</comment>
<organism evidence="2 3">
    <name type="scientific">Zalerion maritima</name>
    <dbReference type="NCBI Taxonomy" id="339359"/>
    <lineage>
        <taxon>Eukaryota</taxon>
        <taxon>Fungi</taxon>
        <taxon>Dikarya</taxon>
        <taxon>Ascomycota</taxon>
        <taxon>Pezizomycotina</taxon>
        <taxon>Sordariomycetes</taxon>
        <taxon>Lulworthiomycetidae</taxon>
        <taxon>Lulworthiales</taxon>
        <taxon>Lulworthiaceae</taxon>
        <taxon>Zalerion</taxon>
    </lineage>
</organism>
<gene>
    <name evidence="2" type="ORF">MKZ38_007023</name>
</gene>
<evidence type="ECO:0000313" key="3">
    <source>
        <dbReference type="Proteomes" id="UP001201980"/>
    </source>
</evidence>
<sequence>MFAAGDQENLAYSHQAGGIAKQHGNRHLMPKTPARRFMNENAVRPGKSVLGSRTGGKENVLTAMKGAKNKVMGTPMDTRPRAVLGDKTTNAKAKTSQPLRVKDAVKNIEKTQTRPSTSRKHKLKPSLSENMKLESVGLKQREVEDVEIAPTKVPDLPYESDVFPRGRLTFEGLKPENLFLGYYRHYYDPIDENGVSLRDQKHEQEMKLVMEKGDRKIEEEMENLDWSVPDVPSTANPATSNVRRKAPGTLASRNAAAALSMSTSSTIHQSRMLKQAPNTTLKAARGIPKSTIPIQRPSRMDSAMSIAASRTTVGYNRGRAMANRAKVIHDNNVVDDAEPTKKALAPCSTLGLSRSISTVSADSDKTITPATFSQGHDVSKRLEFLSIFNPNDEEEESDDDALQINPNHFLEEVDDEEVNIQIM</sequence>
<keyword evidence="3" id="KW-1185">Reference proteome</keyword>
<dbReference type="EMBL" id="JAKWBI020000043">
    <property type="protein sequence ID" value="KAJ2904831.1"/>
    <property type="molecule type" value="Genomic_DNA"/>
</dbReference>
<reference evidence="2" key="1">
    <citation type="submission" date="2022-07" db="EMBL/GenBank/DDBJ databases">
        <title>Draft genome sequence of Zalerion maritima ATCC 34329, a (micro)plastics degrading marine fungus.</title>
        <authorList>
            <person name="Paco A."/>
            <person name="Goncalves M.F.M."/>
            <person name="Rocha-Santos T.A.P."/>
            <person name="Alves A."/>
        </authorList>
    </citation>
    <scope>NUCLEOTIDE SEQUENCE</scope>
    <source>
        <strain evidence="2">ATCC 34329</strain>
    </source>
</reference>
<protein>
    <submittedName>
        <fullName evidence="2">Uncharacterized protein</fullName>
    </submittedName>
</protein>
<evidence type="ECO:0000256" key="1">
    <source>
        <dbReference type="SAM" id="MobiDB-lite"/>
    </source>
</evidence>
<feature type="region of interest" description="Disordered" evidence="1">
    <location>
        <begin position="33"/>
        <end position="54"/>
    </location>
</feature>
<dbReference type="Proteomes" id="UP001201980">
    <property type="component" value="Unassembled WGS sequence"/>
</dbReference>